<dbReference type="InterPro" id="IPR050312">
    <property type="entry name" value="IolE/XylAMocC-like"/>
</dbReference>
<dbReference type="AlphaFoldDB" id="A0AA37Q7H7"/>
<proteinExistence type="predicted"/>
<dbReference type="InterPro" id="IPR006311">
    <property type="entry name" value="TAT_signal"/>
</dbReference>
<protein>
    <submittedName>
        <fullName evidence="3">Sugar phosphate isomerase</fullName>
    </submittedName>
</protein>
<evidence type="ECO:0000259" key="2">
    <source>
        <dbReference type="Pfam" id="PF01261"/>
    </source>
</evidence>
<name>A0AA37Q7H7_9BACT</name>
<dbReference type="PANTHER" id="PTHR12110">
    <property type="entry name" value="HYDROXYPYRUVATE ISOMERASE"/>
    <property type="match status" value="1"/>
</dbReference>
<organism evidence="3 4">
    <name type="scientific">Roseisolibacter agri</name>
    <dbReference type="NCBI Taxonomy" id="2014610"/>
    <lineage>
        <taxon>Bacteria</taxon>
        <taxon>Pseudomonadati</taxon>
        <taxon>Gemmatimonadota</taxon>
        <taxon>Gemmatimonadia</taxon>
        <taxon>Gemmatimonadales</taxon>
        <taxon>Gemmatimonadaceae</taxon>
        <taxon>Roseisolibacter</taxon>
    </lineage>
</organism>
<dbReference type="GO" id="GO:0016853">
    <property type="term" value="F:isomerase activity"/>
    <property type="evidence" value="ECO:0007669"/>
    <property type="project" value="UniProtKB-KW"/>
</dbReference>
<feature type="domain" description="Xylose isomerase-like TIM barrel" evidence="2">
    <location>
        <begin position="81"/>
        <end position="304"/>
    </location>
</feature>
<dbReference type="PANTHER" id="PTHR12110:SF41">
    <property type="entry name" value="INOSOSE DEHYDRATASE"/>
    <property type="match status" value="1"/>
</dbReference>
<keyword evidence="3" id="KW-0413">Isomerase</keyword>
<feature type="chain" id="PRO_5041305319" evidence="1">
    <location>
        <begin position="28"/>
        <end position="307"/>
    </location>
</feature>
<dbReference type="SUPFAM" id="SSF51658">
    <property type="entry name" value="Xylose isomerase-like"/>
    <property type="match status" value="1"/>
</dbReference>
<evidence type="ECO:0000313" key="4">
    <source>
        <dbReference type="Proteomes" id="UP001161325"/>
    </source>
</evidence>
<dbReference type="InterPro" id="IPR013022">
    <property type="entry name" value="Xyl_isomerase-like_TIM-brl"/>
</dbReference>
<feature type="signal peptide" evidence="1">
    <location>
        <begin position="1"/>
        <end position="27"/>
    </location>
</feature>
<comment type="caution">
    <text evidence="3">The sequence shown here is derived from an EMBL/GenBank/DDBJ whole genome shotgun (WGS) entry which is preliminary data.</text>
</comment>
<dbReference type="Pfam" id="PF01261">
    <property type="entry name" value="AP_endonuc_2"/>
    <property type="match status" value="1"/>
</dbReference>
<dbReference type="Proteomes" id="UP001161325">
    <property type="component" value="Unassembled WGS sequence"/>
</dbReference>
<dbReference type="InterPro" id="IPR036237">
    <property type="entry name" value="Xyl_isomerase-like_sf"/>
</dbReference>
<accession>A0AA37Q7H7</accession>
<dbReference type="Gene3D" id="3.20.20.150">
    <property type="entry name" value="Divalent-metal-dependent TIM barrel enzymes"/>
    <property type="match status" value="1"/>
</dbReference>
<evidence type="ECO:0000256" key="1">
    <source>
        <dbReference type="SAM" id="SignalP"/>
    </source>
</evidence>
<reference evidence="3" key="1">
    <citation type="submission" date="2022-08" db="EMBL/GenBank/DDBJ databases">
        <title>Draft genome sequencing of Roseisolibacter agri AW1220.</title>
        <authorList>
            <person name="Tobiishi Y."/>
            <person name="Tonouchi A."/>
        </authorList>
    </citation>
    <scope>NUCLEOTIDE SEQUENCE</scope>
    <source>
        <strain evidence="3">AW1220</strain>
    </source>
</reference>
<dbReference type="PROSITE" id="PS51318">
    <property type="entry name" value="TAT"/>
    <property type="match status" value="1"/>
</dbReference>
<keyword evidence="1" id="KW-0732">Signal</keyword>
<keyword evidence="4" id="KW-1185">Reference proteome</keyword>
<sequence>MPLDQAAATPRRTFLRTLGAAAGAAMAAPLLAPLAACAPRAGSAPDTTTPANASTAPATMRLGVQLYTLRDALGKDLEGTLAALSRIGYRNVELFQHHGKTAAELRAILDRHQLAAPSAHVPLAQFRASVAKVLDDAATLGHQWVAVPWLDQSERTVDAYKRLAADLSRWGELARARDIGMAYHNHDFEFAPIAGTTQTGWDILRAEADRQLVKYELDVYWATKAGKDALALMTGEPGRVVMIHAKDATAAPERKMVDVGAGTIDFATLIREGRRVGLQGVYVEHDNPTDALATARAGYEHLRRLMS</sequence>
<dbReference type="RefSeq" id="WP_284348870.1">
    <property type="nucleotide sequence ID" value="NZ_BRXS01000002.1"/>
</dbReference>
<evidence type="ECO:0000313" key="3">
    <source>
        <dbReference type="EMBL" id="GLC24421.1"/>
    </source>
</evidence>
<dbReference type="EMBL" id="BRXS01000002">
    <property type="protein sequence ID" value="GLC24421.1"/>
    <property type="molecule type" value="Genomic_DNA"/>
</dbReference>
<gene>
    <name evidence="3" type="ORF">rosag_09340</name>
</gene>